<comment type="similarity">
    <text evidence="1">Belongs to the methyltransferase superfamily.</text>
</comment>
<evidence type="ECO:0000256" key="2">
    <source>
        <dbReference type="ARBA" id="ARBA00022603"/>
    </source>
</evidence>
<keyword evidence="2" id="KW-0489">Methyltransferase</keyword>
<dbReference type="GO" id="GO:0008168">
    <property type="term" value="F:methyltransferase activity"/>
    <property type="evidence" value="ECO:0007669"/>
    <property type="project" value="UniProtKB-KW"/>
</dbReference>
<organism evidence="5 6">
    <name type="scientific">Stephania cephalantha</name>
    <dbReference type="NCBI Taxonomy" id="152367"/>
    <lineage>
        <taxon>Eukaryota</taxon>
        <taxon>Viridiplantae</taxon>
        <taxon>Streptophyta</taxon>
        <taxon>Embryophyta</taxon>
        <taxon>Tracheophyta</taxon>
        <taxon>Spermatophyta</taxon>
        <taxon>Magnoliopsida</taxon>
        <taxon>Ranunculales</taxon>
        <taxon>Menispermaceae</taxon>
        <taxon>Menispermoideae</taxon>
        <taxon>Cissampelideae</taxon>
        <taxon>Stephania</taxon>
    </lineage>
</organism>
<dbReference type="PANTHER" id="PTHR12176">
    <property type="entry name" value="SAM-DEPENDENT METHYLTRANSFERASE SUPERFAMILY PROTEIN"/>
    <property type="match status" value="1"/>
</dbReference>
<evidence type="ECO:0000256" key="3">
    <source>
        <dbReference type="ARBA" id="ARBA00022679"/>
    </source>
</evidence>
<dbReference type="InterPro" id="IPR051419">
    <property type="entry name" value="Lys/N-term_MeTrsfase_sf"/>
</dbReference>
<dbReference type="FunFam" id="3.40.50.150:FF:000236">
    <property type="entry name" value="S-adenosyl-L-methionine-dependent methyltransferases superfamily protein"/>
    <property type="match status" value="1"/>
</dbReference>
<proteinExistence type="inferred from homology"/>
<evidence type="ECO:0000256" key="1">
    <source>
        <dbReference type="ARBA" id="ARBA00008361"/>
    </source>
</evidence>
<feature type="compositionally biased region" description="Basic and acidic residues" evidence="4">
    <location>
        <begin position="12"/>
        <end position="21"/>
    </location>
</feature>
<keyword evidence="3" id="KW-0808">Transferase</keyword>
<dbReference type="SUPFAM" id="SSF53335">
    <property type="entry name" value="S-adenosyl-L-methionine-dependent methyltransferases"/>
    <property type="match status" value="1"/>
</dbReference>
<dbReference type="EMBL" id="JBBNAG010000001">
    <property type="protein sequence ID" value="KAK9167849.1"/>
    <property type="molecule type" value="Genomic_DNA"/>
</dbReference>
<dbReference type="AlphaFoldDB" id="A0AAP0LF38"/>
<gene>
    <name evidence="5" type="ORF">Scep_003040</name>
</gene>
<protein>
    <recommendedName>
        <fullName evidence="7">Spermidine synthase</fullName>
    </recommendedName>
</protein>
<name>A0AAP0LF38_9MAGN</name>
<dbReference type="Proteomes" id="UP001419268">
    <property type="component" value="Unassembled WGS sequence"/>
</dbReference>
<evidence type="ECO:0000313" key="5">
    <source>
        <dbReference type="EMBL" id="KAK9167849.1"/>
    </source>
</evidence>
<accession>A0AAP0LF38</accession>
<sequence length="296" mass="32573">MEMGKLCSFASSREREGHGSTEEEEEEEFKVLTTVRSRYNEILIVETTESRFLLLDSTHNVHSILNKGRKWTGSYWDEFASLPAIVPRGPIAILGLGGGTSAHLILDSWPSLKLEGWEIDELLIDKAREYLGLCNLERCNQVGGVLCVHVGDALSPSATVPGGFAGIVVDLFSDGKILTQLQEVATWLELNNRLMCHGRIMVNCGGVHAETTDPSNVAAHAKLSQKGDLWIQNSTIKAMCSAFPGNLSWKKEAGGENYLALTGPMPDLDLWSNLVPDHLKLNVKQWKPCMLKSLMA</sequence>
<evidence type="ECO:0008006" key="7">
    <source>
        <dbReference type="Google" id="ProtNLM"/>
    </source>
</evidence>
<comment type="caution">
    <text evidence="5">The sequence shown here is derived from an EMBL/GenBank/DDBJ whole genome shotgun (WGS) entry which is preliminary data.</text>
</comment>
<dbReference type="GO" id="GO:0032259">
    <property type="term" value="P:methylation"/>
    <property type="evidence" value="ECO:0007669"/>
    <property type="project" value="UniProtKB-KW"/>
</dbReference>
<keyword evidence="6" id="KW-1185">Reference proteome</keyword>
<dbReference type="PANTHER" id="PTHR12176:SF76">
    <property type="entry name" value="S-ADENOSYL-L-METHIONINE-DEPENDENT METHYLTRANSFERASES SUPERFAMILY PROTEIN"/>
    <property type="match status" value="1"/>
</dbReference>
<evidence type="ECO:0000256" key="4">
    <source>
        <dbReference type="SAM" id="MobiDB-lite"/>
    </source>
</evidence>
<evidence type="ECO:0000313" key="6">
    <source>
        <dbReference type="Proteomes" id="UP001419268"/>
    </source>
</evidence>
<reference evidence="5 6" key="1">
    <citation type="submission" date="2024-01" db="EMBL/GenBank/DDBJ databases">
        <title>Genome assemblies of Stephania.</title>
        <authorList>
            <person name="Yang L."/>
        </authorList>
    </citation>
    <scope>NUCLEOTIDE SEQUENCE [LARGE SCALE GENOMIC DNA]</scope>
    <source>
        <strain evidence="5">JXDWG</strain>
        <tissue evidence="5">Leaf</tissue>
    </source>
</reference>
<feature type="region of interest" description="Disordered" evidence="4">
    <location>
        <begin position="1"/>
        <end position="27"/>
    </location>
</feature>
<dbReference type="Gene3D" id="3.40.50.150">
    <property type="entry name" value="Vaccinia Virus protein VP39"/>
    <property type="match status" value="1"/>
</dbReference>
<dbReference type="InterPro" id="IPR029063">
    <property type="entry name" value="SAM-dependent_MTases_sf"/>
</dbReference>